<gene>
    <name evidence="11" type="ORF">MUK42_05312</name>
</gene>
<dbReference type="OrthoDB" id="684645at2759"/>
<dbReference type="Proteomes" id="UP001055439">
    <property type="component" value="Chromosome 10"/>
</dbReference>
<proteinExistence type="inferred from homology"/>
<dbReference type="GO" id="GO:0016020">
    <property type="term" value="C:membrane"/>
    <property type="evidence" value="ECO:0007669"/>
    <property type="project" value="UniProtKB-SubCell"/>
</dbReference>
<evidence type="ECO:0000256" key="2">
    <source>
        <dbReference type="ARBA" id="ARBA00010992"/>
    </source>
</evidence>
<evidence type="ECO:0000256" key="3">
    <source>
        <dbReference type="ARBA" id="ARBA00022448"/>
    </source>
</evidence>
<feature type="transmembrane region" description="Helical" evidence="10">
    <location>
        <begin position="59"/>
        <end position="84"/>
    </location>
</feature>
<keyword evidence="7 10" id="KW-1133">Transmembrane helix</keyword>
<name>A0A9E7EQL8_9LILI</name>
<dbReference type="PROSITE" id="PS00216">
    <property type="entry name" value="SUGAR_TRANSPORT_1"/>
    <property type="match status" value="1"/>
</dbReference>
<dbReference type="EMBL" id="CP097503">
    <property type="protein sequence ID" value="URD80322.1"/>
    <property type="molecule type" value="Genomic_DNA"/>
</dbReference>
<evidence type="ECO:0000313" key="12">
    <source>
        <dbReference type="Proteomes" id="UP001055439"/>
    </source>
</evidence>
<comment type="subcellular location">
    <subcellularLocation>
        <location evidence="1">Membrane</location>
        <topology evidence="1">Multi-pass membrane protein</topology>
    </subcellularLocation>
</comment>
<keyword evidence="3" id="KW-0813">Transport</keyword>
<accession>A0A9E7EQL8</accession>
<evidence type="ECO:0000256" key="10">
    <source>
        <dbReference type="SAM" id="Phobius"/>
    </source>
</evidence>
<dbReference type="GO" id="GO:0015293">
    <property type="term" value="F:symporter activity"/>
    <property type="evidence" value="ECO:0007669"/>
    <property type="project" value="UniProtKB-KW"/>
</dbReference>
<dbReference type="InterPro" id="IPR005828">
    <property type="entry name" value="MFS_sugar_transport-like"/>
</dbReference>
<evidence type="ECO:0000256" key="7">
    <source>
        <dbReference type="ARBA" id="ARBA00022989"/>
    </source>
</evidence>
<comment type="similarity">
    <text evidence="2">Belongs to the major facilitator superfamily. Sugar transporter (TC 2.A.1.1) family.</text>
</comment>
<dbReference type="InterPro" id="IPR003663">
    <property type="entry name" value="Sugar/inositol_transpt"/>
</dbReference>
<dbReference type="PANTHER" id="PTHR23500:SF74">
    <property type="entry name" value="SUGAR TRANSPORT PROTEIN MST5"/>
    <property type="match status" value="1"/>
</dbReference>
<feature type="region of interest" description="Disordered" evidence="9">
    <location>
        <begin position="93"/>
        <end position="112"/>
    </location>
</feature>
<keyword evidence="4 11" id="KW-0762">Sugar transport</keyword>
<dbReference type="InterPro" id="IPR045262">
    <property type="entry name" value="STP/PLT_plant"/>
</dbReference>
<keyword evidence="12" id="KW-1185">Reference proteome</keyword>
<dbReference type="InterPro" id="IPR036259">
    <property type="entry name" value="MFS_trans_sf"/>
</dbReference>
<evidence type="ECO:0000256" key="5">
    <source>
        <dbReference type="ARBA" id="ARBA00022692"/>
    </source>
</evidence>
<evidence type="ECO:0000256" key="9">
    <source>
        <dbReference type="SAM" id="MobiDB-lite"/>
    </source>
</evidence>
<feature type="compositionally biased region" description="Low complexity" evidence="9">
    <location>
        <begin position="93"/>
        <end position="104"/>
    </location>
</feature>
<dbReference type="Pfam" id="PF00083">
    <property type="entry name" value="Sugar_tr"/>
    <property type="match status" value="1"/>
</dbReference>
<dbReference type="GO" id="GO:0015144">
    <property type="term" value="F:carbohydrate transmembrane transporter activity"/>
    <property type="evidence" value="ECO:0007669"/>
    <property type="project" value="InterPro"/>
</dbReference>
<dbReference type="Gene3D" id="1.20.1250.20">
    <property type="entry name" value="MFS general substrate transporter like domains"/>
    <property type="match status" value="1"/>
</dbReference>
<dbReference type="PRINTS" id="PR00171">
    <property type="entry name" value="SUGRTRNSPORT"/>
</dbReference>
<dbReference type="InterPro" id="IPR005829">
    <property type="entry name" value="Sugar_transporter_CS"/>
</dbReference>
<keyword evidence="5 10" id="KW-0812">Transmembrane</keyword>
<evidence type="ECO:0000313" key="11">
    <source>
        <dbReference type="EMBL" id="URD80322.1"/>
    </source>
</evidence>
<protein>
    <submittedName>
        <fullName evidence="11">Sugar transporter</fullName>
    </submittedName>
</protein>
<dbReference type="SUPFAM" id="SSF103473">
    <property type="entry name" value="MFS general substrate transporter"/>
    <property type="match status" value="1"/>
</dbReference>
<sequence length="178" mass="19624">MVMVFGTFVSIATVDKLGRRALFLQGGAQMLASQLVVGTLIALKFGIGGVATDVTKNYASIIVLFICFYVAAFAWSWGPLGWLVPSEIFPSRSARPGRASPSPSTCSSRVPDRALSPQVWPLLLLRRMGGDHDCLHRLLLPETKSVPIEEIILVWKKHWFWSKFISDEDVHVGNSQAV</sequence>
<organism evidence="11 12">
    <name type="scientific">Musa troglodytarum</name>
    <name type="common">fe'i banana</name>
    <dbReference type="NCBI Taxonomy" id="320322"/>
    <lineage>
        <taxon>Eukaryota</taxon>
        <taxon>Viridiplantae</taxon>
        <taxon>Streptophyta</taxon>
        <taxon>Embryophyta</taxon>
        <taxon>Tracheophyta</taxon>
        <taxon>Spermatophyta</taxon>
        <taxon>Magnoliopsida</taxon>
        <taxon>Liliopsida</taxon>
        <taxon>Zingiberales</taxon>
        <taxon>Musaceae</taxon>
        <taxon>Musa</taxon>
    </lineage>
</organism>
<keyword evidence="6" id="KW-0769">Symport</keyword>
<evidence type="ECO:0000256" key="1">
    <source>
        <dbReference type="ARBA" id="ARBA00004141"/>
    </source>
</evidence>
<evidence type="ECO:0000256" key="8">
    <source>
        <dbReference type="ARBA" id="ARBA00023136"/>
    </source>
</evidence>
<dbReference type="PANTHER" id="PTHR23500">
    <property type="entry name" value="SOLUTE CARRIER FAMILY 2, FACILITATED GLUCOSE TRANSPORTER"/>
    <property type="match status" value="1"/>
</dbReference>
<dbReference type="AlphaFoldDB" id="A0A9E7EQL8"/>
<evidence type="ECO:0000256" key="4">
    <source>
        <dbReference type="ARBA" id="ARBA00022597"/>
    </source>
</evidence>
<feature type="transmembrane region" description="Helical" evidence="10">
    <location>
        <begin position="21"/>
        <end position="47"/>
    </location>
</feature>
<keyword evidence="8 10" id="KW-0472">Membrane</keyword>
<reference evidence="11" key="1">
    <citation type="submission" date="2022-05" db="EMBL/GenBank/DDBJ databases">
        <title>The Musa troglodytarum L. genome provides insights into the mechanism of non-climacteric behaviour and enrichment of carotenoids.</title>
        <authorList>
            <person name="Wang J."/>
        </authorList>
    </citation>
    <scope>NUCLEOTIDE SEQUENCE</scope>
    <source>
        <tissue evidence="11">Leaf</tissue>
    </source>
</reference>
<evidence type="ECO:0000256" key="6">
    <source>
        <dbReference type="ARBA" id="ARBA00022847"/>
    </source>
</evidence>